<organism evidence="2 3">
    <name type="scientific">Pseudaminobacter salicylatoxidans</name>
    <dbReference type="NCBI Taxonomy" id="93369"/>
    <lineage>
        <taxon>Bacteria</taxon>
        <taxon>Pseudomonadati</taxon>
        <taxon>Pseudomonadota</taxon>
        <taxon>Alphaproteobacteria</taxon>
        <taxon>Hyphomicrobiales</taxon>
        <taxon>Phyllobacteriaceae</taxon>
        <taxon>Pseudaminobacter</taxon>
    </lineage>
</organism>
<evidence type="ECO:0000313" key="3">
    <source>
        <dbReference type="Proteomes" id="UP000245396"/>
    </source>
</evidence>
<keyword evidence="3" id="KW-1185">Reference proteome</keyword>
<feature type="compositionally biased region" description="Polar residues" evidence="1">
    <location>
        <begin position="38"/>
        <end position="48"/>
    </location>
</feature>
<sequence length="48" mass="5404">MFQHPFHPCSTPFHPPVLPPPYNPPVGWNTHPRLEPGWNSTTSNDEAA</sequence>
<name>A0A316C743_PSESE</name>
<feature type="compositionally biased region" description="Pro residues" evidence="1">
    <location>
        <begin position="13"/>
        <end position="24"/>
    </location>
</feature>
<proteinExistence type="predicted"/>
<reference evidence="2 3" key="1">
    <citation type="submission" date="2018-05" db="EMBL/GenBank/DDBJ databases">
        <title>Genomic Encyclopedia of Type Strains, Phase IV (KMG-IV): sequencing the most valuable type-strain genomes for metagenomic binning, comparative biology and taxonomic classification.</title>
        <authorList>
            <person name="Goeker M."/>
        </authorList>
    </citation>
    <scope>NUCLEOTIDE SEQUENCE [LARGE SCALE GENOMIC DNA]</scope>
    <source>
        <strain evidence="2 3">DSM 6986</strain>
    </source>
</reference>
<evidence type="ECO:0000256" key="1">
    <source>
        <dbReference type="SAM" id="MobiDB-lite"/>
    </source>
</evidence>
<protein>
    <submittedName>
        <fullName evidence="2">Uncharacterized protein</fullName>
    </submittedName>
</protein>
<comment type="caution">
    <text evidence="2">The sequence shown here is derived from an EMBL/GenBank/DDBJ whole genome shotgun (WGS) entry which is preliminary data.</text>
</comment>
<dbReference type="EMBL" id="QGGG01000004">
    <property type="protein sequence ID" value="PWJ84876.1"/>
    <property type="molecule type" value="Genomic_DNA"/>
</dbReference>
<accession>A0A316C743</accession>
<feature type="region of interest" description="Disordered" evidence="1">
    <location>
        <begin position="1"/>
        <end position="48"/>
    </location>
</feature>
<gene>
    <name evidence="2" type="ORF">C7441_104144</name>
</gene>
<dbReference type="Proteomes" id="UP000245396">
    <property type="component" value="Unassembled WGS sequence"/>
</dbReference>
<dbReference type="AlphaFoldDB" id="A0A316C743"/>
<evidence type="ECO:0000313" key="2">
    <source>
        <dbReference type="EMBL" id="PWJ84876.1"/>
    </source>
</evidence>